<evidence type="ECO:0000313" key="3">
    <source>
        <dbReference type="Proteomes" id="UP000177588"/>
    </source>
</evidence>
<protein>
    <submittedName>
        <fullName evidence="2">Uncharacterized protein</fullName>
    </submittedName>
</protein>
<dbReference type="EMBL" id="MHCT01000017">
    <property type="protein sequence ID" value="OGY25970.1"/>
    <property type="molecule type" value="Genomic_DNA"/>
</dbReference>
<dbReference type="AlphaFoldDB" id="A0A1G1WES1"/>
<organism evidence="2 3">
    <name type="scientific">Candidatus Woykebacteria bacterium RBG_16_44_10</name>
    <dbReference type="NCBI Taxonomy" id="1802597"/>
    <lineage>
        <taxon>Bacteria</taxon>
        <taxon>Candidatus Woykeibacteriota</taxon>
    </lineage>
</organism>
<dbReference type="Proteomes" id="UP000177588">
    <property type="component" value="Unassembled WGS sequence"/>
</dbReference>
<evidence type="ECO:0000313" key="2">
    <source>
        <dbReference type="EMBL" id="OGY25970.1"/>
    </source>
</evidence>
<name>A0A1G1WES1_9BACT</name>
<evidence type="ECO:0000256" key="1">
    <source>
        <dbReference type="SAM" id="Phobius"/>
    </source>
</evidence>
<comment type="caution">
    <text evidence="2">The sequence shown here is derived from an EMBL/GenBank/DDBJ whole genome shotgun (WGS) entry which is preliminary data.</text>
</comment>
<reference evidence="2 3" key="1">
    <citation type="journal article" date="2016" name="Nat. Commun.">
        <title>Thousands of microbial genomes shed light on interconnected biogeochemical processes in an aquifer system.</title>
        <authorList>
            <person name="Anantharaman K."/>
            <person name="Brown C.T."/>
            <person name="Hug L.A."/>
            <person name="Sharon I."/>
            <person name="Castelle C.J."/>
            <person name="Probst A.J."/>
            <person name="Thomas B.C."/>
            <person name="Singh A."/>
            <person name="Wilkins M.J."/>
            <person name="Karaoz U."/>
            <person name="Brodie E.L."/>
            <person name="Williams K.H."/>
            <person name="Hubbard S.S."/>
            <person name="Banfield J.F."/>
        </authorList>
    </citation>
    <scope>NUCLEOTIDE SEQUENCE [LARGE SCALE GENOMIC DNA]</scope>
</reference>
<accession>A0A1G1WES1</accession>
<proteinExistence type="predicted"/>
<feature type="transmembrane region" description="Helical" evidence="1">
    <location>
        <begin position="12"/>
        <end position="33"/>
    </location>
</feature>
<sequence>MKKKKPQKTLIIVLLVASILISIVALILFQSFFVPKSFSITWIKEGQAWGYMNEEVLISSNGNILVTDKVDGKQNKGKLSVSDMDSLKKGVRDVNFYSLEEIYYIPCEDCPKNFITVTEKSKSKTVQILPDEYIEDRENVPLVPKSLNQLLVKLEDYYARKVEW</sequence>
<gene>
    <name evidence="2" type="ORF">A2Z24_02525</name>
</gene>
<dbReference type="STRING" id="1802597.A2Z24_02525"/>
<keyword evidence="1" id="KW-0812">Transmembrane</keyword>
<keyword evidence="1" id="KW-0472">Membrane</keyword>
<keyword evidence="1" id="KW-1133">Transmembrane helix</keyword>